<dbReference type="AlphaFoldDB" id="A0A1I0FNI1"/>
<name>A0A1I0FNI1_9PSED</name>
<sequence length="127" mass="14380">MKSFVASTIRSYEEDGVMTVGLGDHPENPSNFIIITRLDDEDNATVDDGIGLLTDESKYERSNAIEKISYHSDRLELVVRPEFAEFFGARTHVAKFFQDRDHSQDQKSALKHALQDMFCGSHVELSL</sequence>
<dbReference type="Proteomes" id="UP000182332">
    <property type="component" value="Unassembled WGS sequence"/>
</dbReference>
<protein>
    <submittedName>
        <fullName evidence="1">Uncharacterized protein</fullName>
    </submittedName>
</protein>
<accession>A0A1I0FNI1</accession>
<reference evidence="1 2" key="1">
    <citation type="submission" date="2016-10" db="EMBL/GenBank/DDBJ databases">
        <authorList>
            <person name="de Groot N.N."/>
        </authorList>
    </citation>
    <scope>NUCLEOTIDE SEQUENCE [LARGE SCALE GENOMIC DNA]</scope>
    <source>
        <strain evidence="1 2">DSM 11363</strain>
    </source>
</reference>
<dbReference type="EMBL" id="FOHW01000017">
    <property type="protein sequence ID" value="SET59900.1"/>
    <property type="molecule type" value="Genomic_DNA"/>
</dbReference>
<proteinExistence type="predicted"/>
<organism evidence="1 2">
    <name type="scientific">Pseudomonas graminis</name>
    <dbReference type="NCBI Taxonomy" id="158627"/>
    <lineage>
        <taxon>Bacteria</taxon>
        <taxon>Pseudomonadati</taxon>
        <taxon>Pseudomonadota</taxon>
        <taxon>Gammaproteobacteria</taxon>
        <taxon>Pseudomonadales</taxon>
        <taxon>Pseudomonadaceae</taxon>
        <taxon>Pseudomonas</taxon>
    </lineage>
</organism>
<evidence type="ECO:0000313" key="2">
    <source>
        <dbReference type="Proteomes" id="UP000182332"/>
    </source>
</evidence>
<dbReference type="RefSeq" id="WP_074890381.1">
    <property type="nucleotide sequence ID" value="NZ_FOHW01000017.1"/>
</dbReference>
<gene>
    <name evidence="1" type="ORF">SAMN05216197_117110</name>
</gene>
<evidence type="ECO:0000313" key="1">
    <source>
        <dbReference type="EMBL" id="SET59900.1"/>
    </source>
</evidence>
<dbReference type="OrthoDB" id="6707580at2"/>